<dbReference type="STRING" id="1300222.I532_11379"/>
<gene>
    <name evidence="2" type="ORF">I532_11379</name>
</gene>
<keyword evidence="3" id="KW-1185">Reference proteome</keyword>
<dbReference type="Proteomes" id="UP000012081">
    <property type="component" value="Unassembled WGS sequence"/>
</dbReference>
<dbReference type="PANTHER" id="PTHR43174:SF3">
    <property type="entry name" value="UDP-N-ACETYLGLUCOSAMINE 2-EPIMERASE"/>
    <property type="match status" value="1"/>
</dbReference>
<evidence type="ECO:0000313" key="3">
    <source>
        <dbReference type="Proteomes" id="UP000012081"/>
    </source>
</evidence>
<reference evidence="2 3" key="1">
    <citation type="submission" date="2013-03" db="EMBL/GenBank/DDBJ databases">
        <title>Assembly of a new bacterial strain Brevibacillus borstelensis AK1.</title>
        <authorList>
            <person name="Rajan I."/>
            <person name="PoliReddy D."/>
            <person name="Sugumar T."/>
            <person name="Rathinam K."/>
            <person name="Alqarawi S."/>
            <person name="Khalil A.B."/>
            <person name="Sivakumar N."/>
        </authorList>
    </citation>
    <scope>NUCLEOTIDE SEQUENCE [LARGE SCALE GENOMIC DNA]</scope>
    <source>
        <strain evidence="2 3">AK1</strain>
    </source>
</reference>
<comment type="caution">
    <text evidence="2">The sequence shown here is derived from an EMBL/GenBank/DDBJ whole genome shotgun (WGS) entry which is preliminary data.</text>
</comment>
<feature type="domain" description="UDP-N-acetylglucosamine 2-epimerase" evidence="1">
    <location>
        <begin position="24"/>
        <end position="357"/>
    </location>
</feature>
<dbReference type="InterPro" id="IPR029767">
    <property type="entry name" value="WecB-like"/>
</dbReference>
<evidence type="ECO:0000313" key="2">
    <source>
        <dbReference type="EMBL" id="EMT52251.1"/>
    </source>
</evidence>
<dbReference type="OrthoDB" id="9803238at2"/>
<dbReference type="PATRIC" id="fig|1300222.3.peg.2372"/>
<dbReference type="InterPro" id="IPR020004">
    <property type="entry name" value="UDP-GlcNAc_Epase"/>
</dbReference>
<proteinExistence type="predicted"/>
<dbReference type="RefSeq" id="WP_003388317.1">
    <property type="nucleotide sequence ID" value="NZ_APBN01000004.1"/>
</dbReference>
<dbReference type="SUPFAM" id="SSF53756">
    <property type="entry name" value="UDP-Glycosyltransferase/glycogen phosphorylase"/>
    <property type="match status" value="1"/>
</dbReference>
<dbReference type="PANTHER" id="PTHR43174">
    <property type="entry name" value="UDP-N-ACETYLGLUCOSAMINE 2-EPIMERASE"/>
    <property type="match status" value="1"/>
</dbReference>
<dbReference type="NCBIfam" id="TIGR03568">
    <property type="entry name" value="NeuC_NnaA"/>
    <property type="match status" value="1"/>
</dbReference>
<dbReference type="InterPro" id="IPR003331">
    <property type="entry name" value="UDP_GlcNAc_Epimerase_2_dom"/>
</dbReference>
<dbReference type="GO" id="GO:0006047">
    <property type="term" value="P:UDP-N-acetylglucosamine metabolic process"/>
    <property type="evidence" value="ECO:0007669"/>
    <property type="project" value="InterPro"/>
</dbReference>
<dbReference type="AlphaFoldDB" id="M8DYZ2"/>
<dbReference type="Pfam" id="PF02350">
    <property type="entry name" value="Epimerase_2"/>
    <property type="match status" value="1"/>
</dbReference>
<organism evidence="2 3">
    <name type="scientific">Brevibacillus borstelensis AK1</name>
    <dbReference type="NCBI Taxonomy" id="1300222"/>
    <lineage>
        <taxon>Bacteria</taxon>
        <taxon>Bacillati</taxon>
        <taxon>Bacillota</taxon>
        <taxon>Bacilli</taxon>
        <taxon>Bacillales</taxon>
        <taxon>Paenibacillaceae</taxon>
        <taxon>Brevibacillus</taxon>
    </lineage>
</organism>
<sequence length="377" mass="42416">MGKKILFLTGTRADFGKLKPLMRAVDESPLFECEIFVTGMHTLSRYGLTVEEVYKAGFTNIHTFRNQIHGEPMDLVLANTIGGLSRFIHEDRPDLIVVHGDRIEALAGAIVGSLNNILVAHIEGGELSGTIDESIRHSVSKLSHIHFVANKQAAVRLEQLGEKTSNIFVIGSPDIDIMLSDQLPTIEQVRKRYEIDFEKFGVVLYHPVTTEIDCIRENANQLVKALISSGLNYVVIYPNNDWGSNDILAEYKRLENNNRFRIFPSLRFEFFLALLKNADFIIGNSSAGIHEAPVYGLPTINIGSRQQNRFFHNTIYHVSNDYDEIMDAIKKVAGMTKKEPCFNFGHGNSTSLFMNVLEDGSIWGVSKQKQFQDILIK</sequence>
<dbReference type="EMBL" id="APBN01000004">
    <property type="protein sequence ID" value="EMT52251.1"/>
    <property type="molecule type" value="Genomic_DNA"/>
</dbReference>
<name>M8DYZ2_9BACL</name>
<evidence type="ECO:0000259" key="1">
    <source>
        <dbReference type="Pfam" id="PF02350"/>
    </source>
</evidence>
<dbReference type="Gene3D" id="3.40.50.2000">
    <property type="entry name" value="Glycogen Phosphorylase B"/>
    <property type="match status" value="2"/>
</dbReference>
<protein>
    <submittedName>
        <fullName evidence="2">UDP-N-acetyl-D-glucosamine 2-epimerase, UDP-hydrolysing</fullName>
    </submittedName>
</protein>
<accession>M8DYZ2</accession>
<dbReference type="GO" id="GO:0004553">
    <property type="term" value="F:hydrolase activity, hydrolyzing O-glycosyl compounds"/>
    <property type="evidence" value="ECO:0007669"/>
    <property type="project" value="InterPro"/>
</dbReference>